<dbReference type="EMBL" id="JAHUZN010000003">
    <property type="protein sequence ID" value="KAG8498044.1"/>
    <property type="molecule type" value="Genomic_DNA"/>
</dbReference>
<dbReference type="Gene3D" id="1.20.1280.50">
    <property type="match status" value="1"/>
</dbReference>
<evidence type="ECO:0000313" key="4">
    <source>
        <dbReference type="Proteomes" id="UP000701853"/>
    </source>
</evidence>
<protein>
    <recommendedName>
        <fullName evidence="2">F-box domain-containing protein</fullName>
    </recommendedName>
</protein>
<evidence type="ECO:0000313" key="3">
    <source>
        <dbReference type="EMBL" id="KAG8498044.1"/>
    </source>
</evidence>
<keyword evidence="4" id="KW-1185">Reference proteome</keyword>
<gene>
    <name evidence="3" type="ORF">CXB51_006790</name>
</gene>
<dbReference type="InterPro" id="IPR001810">
    <property type="entry name" value="F-box_dom"/>
</dbReference>
<dbReference type="Proteomes" id="UP000701853">
    <property type="component" value="Chromosome 3"/>
</dbReference>
<comment type="caution">
    <text evidence="3">The sequence shown here is derived from an EMBL/GenBank/DDBJ whole genome shotgun (WGS) entry which is preliminary data.</text>
</comment>
<reference evidence="3 4" key="1">
    <citation type="journal article" date="2021" name="bioRxiv">
        <title>The Gossypium anomalum genome as a resource for cotton improvement and evolutionary analysis of hybrid incompatibility.</title>
        <authorList>
            <person name="Grover C.E."/>
            <person name="Yuan D."/>
            <person name="Arick M.A."/>
            <person name="Miller E.R."/>
            <person name="Hu G."/>
            <person name="Peterson D.G."/>
            <person name="Wendel J.F."/>
            <person name="Udall J.A."/>
        </authorList>
    </citation>
    <scope>NUCLEOTIDE SEQUENCE [LARGE SCALE GENOMIC DNA]</scope>
    <source>
        <strain evidence="3">JFW-Udall</strain>
        <tissue evidence="3">Leaf</tissue>
    </source>
</reference>
<dbReference type="InterPro" id="IPR036047">
    <property type="entry name" value="F-box-like_dom_sf"/>
</dbReference>
<proteinExistence type="predicted"/>
<name>A0A8J5Z167_9ROSI</name>
<organism evidence="3 4">
    <name type="scientific">Gossypium anomalum</name>
    <dbReference type="NCBI Taxonomy" id="47600"/>
    <lineage>
        <taxon>Eukaryota</taxon>
        <taxon>Viridiplantae</taxon>
        <taxon>Streptophyta</taxon>
        <taxon>Embryophyta</taxon>
        <taxon>Tracheophyta</taxon>
        <taxon>Spermatophyta</taxon>
        <taxon>Magnoliopsida</taxon>
        <taxon>eudicotyledons</taxon>
        <taxon>Gunneridae</taxon>
        <taxon>Pentapetalae</taxon>
        <taxon>rosids</taxon>
        <taxon>malvids</taxon>
        <taxon>Malvales</taxon>
        <taxon>Malvaceae</taxon>
        <taxon>Malvoideae</taxon>
        <taxon>Gossypium</taxon>
    </lineage>
</organism>
<dbReference type="Pfam" id="PF12937">
    <property type="entry name" value="F-box-like"/>
    <property type="match status" value="1"/>
</dbReference>
<accession>A0A8J5Z167</accession>
<dbReference type="AlphaFoldDB" id="A0A8J5Z167"/>
<sequence>MKLRLRNFESKETLRIQLLSSSSILQLQEAVFPCLPLNPLHVTPSSLRFSLNAKDLLHAPSPLVSLLSLGVASGDLIYFSLNPNAFSPPPQTLFQEPILMPESSANRENPVREPILIEPQVSQQANKGRFLEHYLLRKFLGEELGDIRSIHNLMAMEIHVILLDAGFVLFDTVSGLKIDRFRLPDESSSPVSICYSLPQLLIANDDFGPNLTDYIVLKFQTLNNFLQVYGSLVKGGSVYRLSLDGYTFESTMGLLWARCFKNYTRTDNNQDGSYISYREKEIFKFWKVVKDGLALPLLIDLSFKIGLPLPACFMRLPADLKLQILDSLPGTDVARMACVSVEMRYVASNNDLWRKKVEEEFGHWLGVTRNWKKIYHSCWESKKKRKRAITRWRGFPRVDRPSYFPVRRDPIPLGGVHVVHDDDYDLPARLRIPPLHQLRRLRRQEKKQNNKNEGLIKPRTTHAIVLLLSIITSLMSFTVNHSPPFLTIFPNKKPPPFHFSCNPKTLPFKSHSFQPLLASRRIPNYPQGIDNLVDGPRNWSRSITSEFDDDEEDDDEEEEDRSLDLLVRFVQNVFRKISKRARKALRAILPISISTKLVGFSVDGVLILAFLWVLKAFLEVVCTLGSAVFVTILLIRGIWSGVTFMQESRDHRRINEPFDDPRSWNGAQPAT</sequence>
<feature type="domain" description="F-box" evidence="2">
    <location>
        <begin position="310"/>
        <end position="356"/>
    </location>
</feature>
<feature type="transmembrane region" description="Helical" evidence="1">
    <location>
        <begin position="460"/>
        <end position="479"/>
    </location>
</feature>
<feature type="transmembrane region" description="Helical" evidence="1">
    <location>
        <begin position="584"/>
        <end position="611"/>
    </location>
</feature>
<dbReference type="PANTHER" id="PTHR47602">
    <property type="entry name" value="F-BOX PROTEIN SKIP22"/>
    <property type="match status" value="1"/>
</dbReference>
<keyword evidence="1" id="KW-0812">Transmembrane</keyword>
<dbReference type="SMART" id="SM00256">
    <property type="entry name" value="FBOX"/>
    <property type="match status" value="1"/>
</dbReference>
<keyword evidence="1" id="KW-0472">Membrane</keyword>
<dbReference type="CDD" id="cd22165">
    <property type="entry name" value="F-box_AtSKIP22-like"/>
    <property type="match status" value="1"/>
</dbReference>
<dbReference type="SUPFAM" id="SSF81383">
    <property type="entry name" value="F-box domain"/>
    <property type="match status" value="1"/>
</dbReference>
<dbReference type="PROSITE" id="PS50181">
    <property type="entry name" value="FBOX"/>
    <property type="match status" value="1"/>
</dbReference>
<dbReference type="Gene3D" id="3.40.1000.30">
    <property type="match status" value="1"/>
</dbReference>
<keyword evidence="1" id="KW-1133">Transmembrane helix</keyword>
<feature type="transmembrane region" description="Helical" evidence="1">
    <location>
        <begin position="617"/>
        <end position="639"/>
    </location>
</feature>
<dbReference type="PANTHER" id="PTHR47602:SF2">
    <property type="entry name" value="F-BOX PROTEIN SKIP22"/>
    <property type="match status" value="1"/>
</dbReference>
<evidence type="ECO:0000259" key="2">
    <source>
        <dbReference type="PROSITE" id="PS50181"/>
    </source>
</evidence>
<dbReference type="OrthoDB" id="101791at2759"/>
<evidence type="ECO:0000256" key="1">
    <source>
        <dbReference type="SAM" id="Phobius"/>
    </source>
</evidence>